<dbReference type="AlphaFoldDB" id="A0A1G9MZK3"/>
<dbReference type="RefSeq" id="WP_090699031.1">
    <property type="nucleotide sequence ID" value="NZ_FNHH01000002.1"/>
</dbReference>
<dbReference type="STRING" id="990371.SAMN05421813_102176"/>
<accession>A0A1G9MZK3</accession>
<reference evidence="2" key="1">
    <citation type="submission" date="2016-10" db="EMBL/GenBank/DDBJ databases">
        <authorList>
            <person name="Varghese N."/>
            <person name="Submissions S."/>
        </authorList>
    </citation>
    <scope>NUCLEOTIDE SEQUENCE [LARGE SCALE GENOMIC DNA]</scope>
    <source>
        <strain evidence="2">DSM 24536</strain>
    </source>
</reference>
<evidence type="ECO:0000313" key="2">
    <source>
        <dbReference type="Proteomes" id="UP000199226"/>
    </source>
</evidence>
<dbReference type="Proteomes" id="UP000199226">
    <property type="component" value="Unassembled WGS sequence"/>
</dbReference>
<organism evidence="1 2">
    <name type="scientific">Daejeonella rubra</name>
    <dbReference type="NCBI Taxonomy" id="990371"/>
    <lineage>
        <taxon>Bacteria</taxon>
        <taxon>Pseudomonadati</taxon>
        <taxon>Bacteroidota</taxon>
        <taxon>Sphingobacteriia</taxon>
        <taxon>Sphingobacteriales</taxon>
        <taxon>Sphingobacteriaceae</taxon>
        <taxon>Daejeonella</taxon>
    </lineage>
</organism>
<sequence length="224" mass="26083">MNTSIKEAMLSALGQFASVNNQDHEAFSQVLVDVFNADKAYLDKVASLDAAFDDHPLFEPLRELFFDLLLINFFNEDVRKLEEDYLDSPEWEKIEEKTIDRGTELLNLLLYLQECQDEAIEPELSDFLREFLLVDEDEFQDEHRIYEEVIANQILVESSLKEVARVSSTLPEDSELKELFYPMIGFFRDSDPEDEDFNEFIKYSANPDFDSAVYALLISFNNQN</sequence>
<protein>
    <submittedName>
        <fullName evidence="1">Uncharacterized protein</fullName>
    </submittedName>
</protein>
<dbReference type="OrthoDB" id="792024at2"/>
<evidence type="ECO:0000313" key="1">
    <source>
        <dbReference type="EMBL" id="SDL79658.1"/>
    </source>
</evidence>
<gene>
    <name evidence="1" type="ORF">SAMN05421813_102176</name>
</gene>
<dbReference type="EMBL" id="FNHH01000002">
    <property type="protein sequence ID" value="SDL79658.1"/>
    <property type="molecule type" value="Genomic_DNA"/>
</dbReference>
<keyword evidence="2" id="KW-1185">Reference proteome</keyword>
<name>A0A1G9MZK3_9SPHI</name>
<proteinExistence type="predicted"/>